<evidence type="ECO:0000313" key="8">
    <source>
        <dbReference type="Proteomes" id="UP001556040"/>
    </source>
</evidence>
<protein>
    <submittedName>
        <fullName evidence="7">Ion transporter</fullName>
    </submittedName>
</protein>
<keyword evidence="3 5" id="KW-1133">Transmembrane helix</keyword>
<evidence type="ECO:0000256" key="1">
    <source>
        <dbReference type="ARBA" id="ARBA00004141"/>
    </source>
</evidence>
<feature type="transmembrane region" description="Helical" evidence="5">
    <location>
        <begin position="81"/>
        <end position="107"/>
    </location>
</feature>
<keyword evidence="2 5" id="KW-0812">Transmembrane</keyword>
<gene>
    <name evidence="7" type="ORF">AB1471_08095</name>
</gene>
<dbReference type="PANTHER" id="PTHR10037:SF62">
    <property type="entry name" value="SODIUM CHANNEL PROTEIN 60E"/>
    <property type="match status" value="1"/>
</dbReference>
<comment type="subcellular location">
    <subcellularLocation>
        <location evidence="1">Membrane</location>
        <topology evidence="1">Multi-pass membrane protein</topology>
    </subcellularLocation>
</comment>
<dbReference type="RefSeq" id="WP_367779246.1">
    <property type="nucleotide sequence ID" value="NZ_JBFMIA010000005.1"/>
</dbReference>
<dbReference type="Proteomes" id="UP001556040">
    <property type="component" value="Unassembled WGS sequence"/>
</dbReference>
<accession>A0ABV3Q375</accession>
<feature type="transmembrane region" description="Helical" evidence="5">
    <location>
        <begin position="201"/>
        <end position="224"/>
    </location>
</feature>
<evidence type="ECO:0000313" key="7">
    <source>
        <dbReference type="EMBL" id="MEW9501762.1"/>
    </source>
</evidence>
<feature type="transmembrane region" description="Helical" evidence="5">
    <location>
        <begin position="47"/>
        <end position="69"/>
    </location>
</feature>
<sequence length="269" mass="30686">MQSIRSRCSALSEHPYFTNIIIGLILLNAILIGFETYTGIYERNLDLFTYADQLLLWVFTIEILIRLLGSRSFKSFFSEPWNIFDFLIVASGHLLVGGHYVTVLRILRVLRVLRAISIIPSLRKMVNALIATIPSMGTIMLLLGVFFYIYGVIGTTMFKEIAPEYFGTLHASFLTLFQVVTLESWASGVMRPIIAESPSSWWFFVTFILFGTFVIFNLFVGVVVTNVEEANQAENPSPTEIKLNQVQEELEEIKQLLRDQQVVNRTKIK</sequence>
<name>A0ABV3Q375_9BACL</name>
<dbReference type="Pfam" id="PF00520">
    <property type="entry name" value="Ion_trans"/>
    <property type="match status" value="1"/>
</dbReference>
<dbReference type="Gene3D" id="1.20.120.350">
    <property type="entry name" value="Voltage-gated potassium channels. Chain C"/>
    <property type="match status" value="1"/>
</dbReference>
<dbReference type="EMBL" id="JBFMIA010000005">
    <property type="protein sequence ID" value="MEW9501762.1"/>
    <property type="molecule type" value="Genomic_DNA"/>
</dbReference>
<dbReference type="SUPFAM" id="SSF81324">
    <property type="entry name" value="Voltage-gated potassium channels"/>
    <property type="match status" value="1"/>
</dbReference>
<proteinExistence type="predicted"/>
<dbReference type="Gene3D" id="1.10.287.70">
    <property type="match status" value="1"/>
</dbReference>
<organism evidence="7 8">
    <name type="scientific">Jeotgalibacillus marinus</name>
    <dbReference type="NCBI Taxonomy" id="86667"/>
    <lineage>
        <taxon>Bacteria</taxon>
        <taxon>Bacillati</taxon>
        <taxon>Bacillota</taxon>
        <taxon>Bacilli</taxon>
        <taxon>Bacillales</taxon>
        <taxon>Caryophanaceae</taxon>
        <taxon>Jeotgalibacillus</taxon>
    </lineage>
</organism>
<keyword evidence="4 5" id="KW-0472">Membrane</keyword>
<feature type="transmembrane region" description="Helical" evidence="5">
    <location>
        <begin position="128"/>
        <end position="153"/>
    </location>
</feature>
<feature type="transmembrane region" description="Helical" evidence="5">
    <location>
        <begin position="20"/>
        <end position="40"/>
    </location>
</feature>
<evidence type="ECO:0000256" key="5">
    <source>
        <dbReference type="SAM" id="Phobius"/>
    </source>
</evidence>
<evidence type="ECO:0000256" key="3">
    <source>
        <dbReference type="ARBA" id="ARBA00022989"/>
    </source>
</evidence>
<evidence type="ECO:0000259" key="6">
    <source>
        <dbReference type="Pfam" id="PF00520"/>
    </source>
</evidence>
<feature type="domain" description="Ion transport" evidence="6">
    <location>
        <begin position="14"/>
        <end position="234"/>
    </location>
</feature>
<keyword evidence="8" id="KW-1185">Reference proteome</keyword>
<comment type="caution">
    <text evidence="7">The sequence shown here is derived from an EMBL/GenBank/DDBJ whole genome shotgun (WGS) entry which is preliminary data.</text>
</comment>
<dbReference type="InterPro" id="IPR005821">
    <property type="entry name" value="Ion_trans_dom"/>
</dbReference>
<evidence type="ECO:0000256" key="4">
    <source>
        <dbReference type="ARBA" id="ARBA00023136"/>
    </source>
</evidence>
<dbReference type="InterPro" id="IPR027359">
    <property type="entry name" value="Volt_channel_dom_sf"/>
</dbReference>
<evidence type="ECO:0000256" key="2">
    <source>
        <dbReference type="ARBA" id="ARBA00022692"/>
    </source>
</evidence>
<dbReference type="PANTHER" id="PTHR10037">
    <property type="entry name" value="VOLTAGE-GATED CATION CHANNEL CALCIUM AND SODIUM"/>
    <property type="match status" value="1"/>
</dbReference>
<dbReference type="InterPro" id="IPR043203">
    <property type="entry name" value="VGCC_Ca_Na"/>
</dbReference>
<reference evidence="7 8" key="1">
    <citation type="journal article" date="1979" name="Int. J. Syst. Evol. Microbiol.">
        <title>Bacillus globisporus subsp. marinus subsp. nov.</title>
        <authorList>
            <person name="Liu H."/>
        </authorList>
    </citation>
    <scope>NUCLEOTIDE SEQUENCE [LARGE SCALE GENOMIC DNA]</scope>
    <source>
        <strain evidence="7 8">DSM 1297</strain>
    </source>
</reference>